<evidence type="ECO:0000313" key="3">
    <source>
        <dbReference type="Proteomes" id="UP000000598"/>
    </source>
</evidence>
<dbReference type="EMBL" id="CR382122">
    <property type="protein sequence ID" value="CAH02212.1"/>
    <property type="molecule type" value="Genomic_DNA"/>
</dbReference>
<sequence>MSFPYESEVKTEIPTLQKEEFNDATFTYMKWPSSLKKHERNTHTNTTDVEDEQVITKCRVLIVHGFCEYYKIYYKLMDNLALNGVESFMFDQRGSGDTSPGKERGKTDEVATFADLNHFIEMNLKECEPVDRKLFLFGHSMGGGIALNYGCNGKYKDKIAGIITTGPLIELHPNSRPNFILRCLAPALASVLPRFTIDTALNVDGITSDEDYKELLRTDPKLKLTGSFKQIYDMLERGKKLVNDPYVAKTFKSPLLIMHGKADTINDPDSSEKFVNERIPQVEDKTVKIYNDAKHSLLSIEVDSVFQESFKDMIDWINAHV</sequence>
<dbReference type="FunCoup" id="Q6CW70">
    <property type="interactions" value="423"/>
</dbReference>
<keyword evidence="3" id="KW-1185">Reference proteome</keyword>
<dbReference type="InParanoid" id="Q6CW70"/>
<dbReference type="ESTHER" id="klula-q6cw70">
    <property type="family name" value="Monoglyceridelipase_lysophospholip"/>
</dbReference>
<evidence type="ECO:0000259" key="1">
    <source>
        <dbReference type="Pfam" id="PF12146"/>
    </source>
</evidence>
<dbReference type="MEROPS" id="S33.993"/>
<dbReference type="OMA" id="RQFNDMF"/>
<evidence type="ECO:0000313" key="2">
    <source>
        <dbReference type="EMBL" id="CAH02212.1"/>
    </source>
</evidence>
<dbReference type="InterPro" id="IPR029058">
    <property type="entry name" value="AB_hydrolase_fold"/>
</dbReference>
<dbReference type="InterPro" id="IPR022742">
    <property type="entry name" value="Hydrolase_4"/>
</dbReference>
<accession>Q6CW70</accession>
<reference evidence="2 3" key="1">
    <citation type="journal article" date="2004" name="Nature">
        <title>Genome evolution in yeasts.</title>
        <authorList>
            <consortium name="Genolevures"/>
            <person name="Dujon B."/>
            <person name="Sherman D."/>
            <person name="Fischer G."/>
            <person name="Durrens P."/>
            <person name="Casaregola S."/>
            <person name="Lafontaine I."/>
            <person name="de Montigny J."/>
            <person name="Marck C."/>
            <person name="Neuveglise C."/>
            <person name="Talla E."/>
            <person name="Goffard N."/>
            <person name="Frangeul L."/>
            <person name="Aigle M."/>
            <person name="Anthouard V."/>
            <person name="Babour A."/>
            <person name="Barbe V."/>
            <person name="Barnay S."/>
            <person name="Blanchin S."/>
            <person name="Beckerich J.M."/>
            <person name="Beyne E."/>
            <person name="Bleykasten C."/>
            <person name="Boisrame A."/>
            <person name="Boyer J."/>
            <person name="Cattolico L."/>
            <person name="Confanioleri F."/>
            <person name="de Daruvar A."/>
            <person name="Despons L."/>
            <person name="Fabre E."/>
            <person name="Fairhead C."/>
            <person name="Ferry-Dumazet H."/>
            <person name="Groppi A."/>
            <person name="Hantraye F."/>
            <person name="Hennequin C."/>
            <person name="Jauniaux N."/>
            <person name="Joyet P."/>
            <person name="Kachouri R."/>
            <person name="Kerrest A."/>
            <person name="Koszul R."/>
            <person name="Lemaire M."/>
            <person name="Lesur I."/>
            <person name="Ma L."/>
            <person name="Muller H."/>
            <person name="Nicaud J.M."/>
            <person name="Nikolski M."/>
            <person name="Oztas S."/>
            <person name="Ozier-Kalogeropoulos O."/>
            <person name="Pellenz S."/>
            <person name="Potier S."/>
            <person name="Richard G.F."/>
            <person name="Straub M.L."/>
            <person name="Suleau A."/>
            <person name="Swennene D."/>
            <person name="Tekaia F."/>
            <person name="Wesolowski-Louvel M."/>
            <person name="Westhof E."/>
            <person name="Wirth B."/>
            <person name="Zeniou-Meyer M."/>
            <person name="Zivanovic I."/>
            <person name="Bolotin-Fukuhara M."/>
            <person name="Thierry A."/>
            <person name="Bouchier C."/>
            <person name="Caudron B."/>
            <person name="Scarpelli C."/>
            <person name="Gaillardin C."/>
            <person name="Weissenbach J."/>
            <person name="Wincker P."/>
            <person name="Souciet J.L."/>
        </authorList>
    </citation>
    <scope>NUCLEOTIDE SEQUENCE [LARGE SCALE GENOMIC DNA]</scope>
    <source>
        <strain evidence="3">ATCC 8585 / CBS 2359 / DSM 70799 / NBRC 1267 / NRRL Y-1140 / WM37</strain>
    </source>
</reference>
<protein>
    <submittedName>
        <fullName evidence="2">KLLA0B06391p</fullName>
    </submittedName>
</protein>
<dbReference type="InterPro" id="IPR051044">
    <property type="entry name" value="MAG_DAG_Lipase"/>
</dbReference>
<organism evidence="2 3">
    <name type="scientific">Kluyveromyces lactis (strain ATCC 8585 / CBS 2359 / DSM 70799 / NBRC 1267 / NRRL Y-1140 / WM37)</name>
    <name type="common">Yeast</name>
    <name type="synonym">Candida sphaerica</name>
    <dbReference type="NCBI Taxonomy" id="284590"/>
    <lineage>
        <taxon>Eukaryota</taxon>
        <taxon>Fungi</taxon>
        <taxon>Dikarya</taxon>
        <taxon>Ascomycota</taxon>
        <taxon>Saccharomycotina</taxon>
        <taxon>Saccharomycetes</taxon>
        <taxon>Saccharomycetales</taxon>
        <taxon>Saccharomycetaceae</taxon>
        <taxon>Kluyveromyces</taxon>
    </lineage>
</organism>
<dbReference type="SUPFAM" id="SSF53474">
    <property type="entry name" value="alpha/beta-Hydrolases"/>
    <property type="match status" value="1"/>
</dbReference>
<dbReference type="AlphaFoldDB" id="Q6CW70"/>
<dbReference type="PaxDb" id="284590-Q6CW70"/>
<dbReference type="HOGENOM" id="CLU_026209_5_2_1"/>
<gene>
    <name evidence="2" type="ORF">KLLA0_B06391g</name>
</gene>
<dbReference type="KEGG" id="kla:KLLA0_B06391g"/>
<dbReference type="eggNOG" id="KOG1455">
    <property type="taxonomic scope" value="Eukaryota"/>
</dbReference>
<dbReference type="Proteomes" id="UP000000598">
    <property type="component" value="Chromosome B"/>
</dbReference>
<name>Q6CW70_KLULA</name>
<dbReference type="Gene3D" id="3.40.50.1820">
    <property type="entry name" value="alpha/beta hydrolase"/>
    <property type="match status" value="1"/>
</dbReference>
<dbReference type="Pfam" id="PF12146">
    <property type="entry name" value="Hydrolase_4"/>
    <property type="match status" value="1"/>
</dbReference>
<dbReference type="PANTHER" id="PTHR11614">
    <property type="entry name" value="PHOSPHOLIPASE-RELATED"/>
    <property type="match status" value="1"/>
</dbReference>
<proteinExistence type="predicted"/>
<feature type="domain" description="Serine aminopeptidase S33" evidence="1">
    <location>
        <begin position="58"/>
        <end position="298"/>
    </location>
</feature>
<dbReference type="STRING" id="284590.Q6CW70"/>